<evidence type="ECO:0000313" key="8">
    <source>
        <dbReference type="EMBL" id="GFN99510.1"/>
    </source>
</evidence>
<evidence type="ECO:0000256" key="3">
    <source>
        <dbReference type="ARBA" id="ARBA00022729"/>
    </source>
</evidence>
<sequence length="331" mass="36058">MSLQPILLLLGVLMISSTQGARNLRIIPQRPSPLLRNKAPLSVKCVFNSAGSDISSLTSLKLYRKKLGQTAYKLAASKVSSEVKSSLGPGPTVTAEFNGGGESFLSVKYSTPTDGYCYTYRCVAEGKNYIGQLRQEFTTFGISSPRGLTCTQVFAITTTKAPVLSDCSTGQSVKDLEEEVNNNELKIEKLLIILIKASTLGSKYFISDFYNGRVYFMSKTNEGFNLNTKNNQCIDAGGYLAELDDTDEQEFVAQFSKAAGRSSVFVSANDVDKEGSFVQYNSKKPIPQLKWKKGEPNNYANSEDCTAINADGLSDISCTSTGRYVCEVPLV</sequence>
<dbReference type="PROSITE" id="PS00615">
    <property type="entry name" value="C_TYPE_LECTIN_1"/>
    <property type="match status" value="1"/>
</dbReference>
<evidence type="ECO:0000256" key="5">
    <source>
        <dbReference type="ARBA" id="ARBA00023157"/>
    </source>
</evidence>
<comment type="subcellular location">
    <subcellularLocation>
        <location evidence="1">Secreted</location>
    </subcellularLocation>
</comment>
<evidence type="ECO:0000256" key="6">
    <source>
        <dbReference type="SAM" id="SignalP"/>
    </source>
</evidence>
<dbReference type="GO" id="GO:0005615">
    <property type="term" value="C:extracellular space"/>
    <property type="evidence" value="ECO:0007669"/>
    <property type="project" value="TreeGrafter"/>
</dbReference>
<name>A0AAV3ZU74_9GAST</name>
<accession>A0AAV3ZU74</accession>
<feature type="domain" description="C-type lectin" evidence="7">
    <location>
        <begin position="210"/>
        <end position="327"/>
    </location>
</feature>
<evidence type="ECO:0000256" key="2">
    <source>
        <dbReference type="ARBA" id="ARBA00022525"/>
    </source>
</evidence>
<dbReference type="InterPro" id="IPR016186">
    <property type="entry name" value="C-type_lectin-like/link_sf"/>
</dbReference>
<dbReference type="Pfam" id="PF00059">
    <property type="entry name" value="Lectin_C"/>
    <property type="match status" value="1"/>
</dbReference>
<reference evidence="8 9" key="1">
    <citation type="journal article" date="2021" name="Elife">
        <title>Chloroplast acquisition without the gene transfer in kleptoplastic sea slugs, Plakobranchus ocellatus.</title>
        <authorList>
            <person name="Maeda T."/>
            <person name="Takahashi S."/>
            <person name="Yoshida T."/>
            <person name="Shimamura S."/>
            <person name="Takaki Y."/>
            <person name="Nagai Y."/>
            <person name="Toyoda A."/>
            <person name="Suzuki Y."/>
            <person name="Arimoto A."/>
            <person name="Ishii H."/>
            <person name="Satoh N."/>
            <person name="Nishiyama T."/>
            <person name="Hasebe M."/>
            <person name="Maruyama T."/>
            <person name="Minagawa J."/>
            <person name="Obokata J."/>
            <person name="Shigenobu S."/>
        </authorList>
    </citation>
    <scope>NUCLEOTIDE SEQUENCE [LARGE SCALE GENOMIC DNA]</scope>
</reference>
<evidence type="ECO:0000256" key="4">
    <source>
        <dbReference type="ARBA" id="ARBA00022734"/>
    </source>
</evidence>
<dbReference type="AlphaFoldDB" id="A0AAV3ZU74"/>
<keyword evidence="4" id="KW-0430">Lectin</keyword>
<evidence type="ECO:0000256" key="1">
    <source>
        <dbReference type="ARBA" id="ARBA00004613"/>
    </source>
</evidence>
<dbReference type="GO" id="GO:0030246">
    <property type="term" value="F:carbohydrate binding"/>
    <property type="evidence" value="ECO:0007669"/>
    <property type="project" value="UniProtKB-KW"/>
</dbReference>
<keyword evidence="3 6" id="KW-0732">Signal</keyword>
<dbReference type="EMBL" id="BLXT01003003">
    <property type="protein sequence ID" value="GFN99510.1"/>
    <property type="molecule type" value="Genomic_DNA"/>
</dbReference>
<keyword evidence="5" id="KW-1015">Disulfide bond</keyword>
<dbReference type="PROSITE" id="PS50041">
    <property type="entry name" value="C_TYPE_LECTIN_2"/>
    <property type="match status" value="1"/>
</dbReference>
<proteinExistence type="predicted"/>
<dbReference type="PANTHER" id="PTHR22799:SF1">
    <property type="entry name" value="C-TYPE LECTIN DOMAIN FAMILY 11 MEMBER A"/>
    <property type="match status" value="1"/>
</dbReference>
<dbReference type="InterPro" id="IPR016187">
    <property type="entry name" value="CTDL_fold"/>
</dbReference>
<dbReference type="GO" id="GO:0008083">
    <property type="term" value="F:growth factor activity"/>
    <property type="evidence" value="ECO:0007669"/>
    <property type="project" value="TreeGrafter"/>
</dbReference>
<gene>
    <name evidence="8" type="ORF">PoB_002601600</name>
</gene>
<protein>
    <submittedName>
        <fullName evidence="8">Collectin-11</fullName>
    </submittedName>
</protein>
<evidence type="ECO:0000259" key="7">
    <source>
        <dbReference type="PROSITE" id="PS50041"/>
    </source>
</evidence>
<dbReference type="SMART" id="SM00034">
    <property type="entry name" value="CLECT"/>
    <property type="match status" value="1"/>
</dbReference>
<dbReference type="InterPro" id="IPR018378">
    <property type="entry name" value="C-type_lectin_CS"/>
</dbReference>
<feature type="signal peptide" evidence="6">
    <location>
        <begin position="1"/>
        <end position="20"/>
    </location>
</feature>
<keyword evidence="9" id="KW-1185">Reference proteome</keyword>
<organism evidence="8 9">
    <name type="scientific">Plakobranchus ocellatus</name>
    <dbReference type="NCBI Taxonomy" id="259542"/>
    <lineage>
        <taxon>Eukaryota</taxon>
        <taxon>Metazoa</taxon>
        <taxon>Spiralia</taxon>
        <taxon>Lophotrochozoa</taxon>
        <taxon>Mollusca</taxon>
        <taxon>Gastropoda</taxon>
        <taxon>Heterobranchia</taxon>
        <taxon>Euthyneura</taxon>
        <taxon>Panpulmonata</taxon>
        <taxon>Sacoglossa</taxon>
        <taxon>Placobranchoidea</taxon>
        <taxon>Plakobranchidae</taxon>
        <taxon>Plakobranchus</taxon>
    </lineage>
</organism>
<dbReference type="Proteomes" id="UP000735302">
    <property type="component" value="Unassembled WGS sequence"/>
</dbReference>
<evidence type="ECO:0000313" key="9">
    <source>
        <dbReference type="Proteomes" id="UP000735302"/>
    </source>
</evidence>
<dbReference type="PANTHER" id="PTHR22799">
    <property type="entry name" value="TETRANECTIN-RELATED"/>
    <property type="match status" value="1"/>
</dbReference>
<keyword evidence="2" id="KW-0964">Secreted</keyword>
<dbReference type="InterPro" id="IPR001304">
    <property type="entry name" value="C-type_lectin-like"/>
</dbReference>
<dbReference type="SUPFAM" id="SSF56436">
    <property type="entry name" value="C-type lectin-like"/>
    <property type="match status" value="1"/>
</dbReference>
<dbReference type="InterPro" id="IPR051663">
    <property type="entry name" value="CLec_Tetranectin-domain"/>
</dbReference>
<feature type="chain" id="PRO_5043943544" evidence="6">
    <location>
        <begin position="21"/>
        <end position="331"/>
    </location>
</feature>
<comment type="caution">
    <text evidence="8">The sequence shown here is derived from an EMBL/GenBank/DDBJ whole genome shotgun (WGS) entry which is preliminary data.</text>
</comment>
<dbReference type="Gene3D" id="3.10.100.10">
    <property type="entry name" value="Mannose-Binding Protein A, subunit A"/>
    <property type="match status" value="1"/>
</dbReference>